<keyword evidence="1 2" id="KW-0694">RNA-binding</keyword>
<dbReference type="PANTHER" id="PTHR11176">
    <property type="entry name" value="BOULE-RELATED"/>
    <property type="match status" value="1"/>
</dbReference>
<dbReference type="Proteomes" id="UP001142489">
    <property type="component" value="Unassembled WGS sequence"/>
</dbReference>
<comment type="caution">
    <text evidence="5">The sequence shown here is derived from an EMBL/GenBank/DDBJ whole genome shotgun (WGS) entry which is preliminary data.</text>
</comment>
<evidence type="ECO:0000256" key="1">
    <source>
        <dbReference type="ARBA" id="ARBA00022884"/>
    </source>
</evidence>
<keyword evidence="6" id="KW-1185">Reference proteome</keyword>
<dbReference type="PANTHER" id="PTHR11176:SF4">
    <property type="entry name" value="DELETED IN AZOOSPERMIA-LIKE"/>
    <property type="match status" value="1"/>
</dbReference>
<sequence length="245" mass="27560">MSASQESQNCIEESNQLPTPSQGYVLPEGKIMPHTVFVGEIDIRMNEAEIRSFFARYGTVKEVKIIMIELVCPNDVQKIVETQINFHGKKLKLGAAIRRHPNLCAYHVPPGPVLIIWPTPQFHSVWKSQETYMQPPAMMSPITQYVQVYPYGSPALVIQQQVPVSYQPTYNYLIPSWWPLGETRNYIMPPGYTTVNYGGEMDAGTDQAECSMADNAQPCANHPQKESLDRGIQTVVLVCVIQTTD</sequence>
<dbReference type="EMBL" id="JAPFRF010000010">
    <property type="protein sequence ID" value="KAJ7319922.1"/>
    <property type="molecule type" value="Genomic_DNA"/>
</dbReference>
<dbReference type="InterPro" id="IPR035979">
    <property type="entry name" value="RBD_domain_sf"/>
</dbReference>
<feature type="region of interest" description="Disordered" evidence="3">
    <location>
        <begin position="1"/>
        <end position="22"/>
    </location>
</feature>
<accession>A0A9Q0XNY5</accession>
<protein>
    <recommendedName>
        <fullName evidence="4">RRM domain-containing protein</fullName>
    </recommendedName>
</protein>
<evidence type="ECO:0000313" key="6">
    <source>
        <dbReference type="Proteomes" id="UP001142489"/>
    </source>
</evidence>
<dbReference type="PROSITE" id="PS50102">
    <property type="entry name" value="RRM"/>
    <property type="match status" value="1"/>
</dbReference>
<dbReference type="Gene3D" id="3.30.70.330">
    <property type="match status" value="1"/>
</dbReference>
<dbReference type="OrthoDB" id="762982at2759"/>
<name>A0A9Q0XNY5_9SAUR</name>
<dbReference type="SMART" id="SM00360">
    <property type="entry name" value="RRM"/>
    <property type="match status" value="1"/>
</dbReference>
<dbReference type="AlphaFoldDB" id="A0A9Q0XNY5"/>
<dbReference type="GO" id="GO:0070935">
    <property type="term" value="P:3'-UTR-mediated mRNA stabilization"/>
    <property type="evidence" value="ECO:0007669"/>
    <property type="project" value="TreeGrafter"/>
</dbReference>
<dbReference type="GO" id="GO:0008494">
    <property type="term" value="F:translation activator activity"/>
    <property type="evidence" value="ECO:0007669"/>
    <property type="project" value="TreeGrafter"/>
</dbReference>
<evidence type="ECO:0000256" key="2">
    <source>
        <dbReference type="PROSITE-ProRule" id="PRU00176"/>
    </source>
</evidence>
<evidence type="ECO:0000259" key="4">
    <source>
        <dbReference type="PROSITE" id="PS50102"/>
    </source>
</evidence>
<evidence type="ECO:0000256" key="3">
    <source>
        <dbReference type="SAM" id="MobiDB-lite"/>
    </source>
</evidence>
<dbReference type="GO" id="GO:0005737">
    <property type="term" value="C:cytoplasm"/>
    <property type="evidence" value="ECO:0007669"/>
    <property type="project" value="TreeGrafter"/>
</dbReference>
<gene>
    <name evidence="5" type="ORF">JRQ81_019433</name>
</gene>
<dbReference type="SUPFAM" id="SSF54928">
    <property type="entry name" value="RNA-binding domain, RBD"/>
    <property type="match status" value="1"/>
</dbReference>
<reference evidence="5" key="1">
    <citation type="journal article" date="2023" name="DNA Res.">
        <title>Chromosome-level genome assembly of Phrynocephalus forsythii using third-generation DNA sequencing and Hi-C analysis.</title>
        <authorList>
            <person name="Qi Y."/>
            <person name="Zhao W."/>
            <person name="Zhao Y."/>
            <person name="Niu C."/>
            <person name="Cao S."/>
            <person name="Zhang Y."/>
        </authorList>
    </citation>
    <scope>NUCLEOTIDE SEQUENCE</scope>
    <source>
        <tissue evidence="5">Muscle</tissue>
    </source>
</reference>
<dbReference type="GO" id="GO:0003730">
    <property type="term" value="F:mRNA 3'-UTR binding"/>
    <property type="evidence" value="ECO:0007669"/>
    <property type="project" value="TreeGrafter"/>
</dbReference>
<evidence type="ECO:0000313" key="5">
    <source>
        <dbReference type="EMBL" id="KAJ7319922.1"/>
    </source>
</evidence>
<dbReference type="InterPro" id="IPR000504">
    <property type="entry name" value="RRM_dom"/>
</dbReference>
<feature type="domain" description="RRM" evidence="4">
    <location>
        <begin position="34"/>
        <end position="98"/>
    </location>
</feature>
<dbReference type="InterPro" id="IPR012677">
    <property type="entry name" value="Nucleotide-bd_a/b_plait_sf"/>
</dbReference>
<proteinExistence type="predicted"/>
<dbReference type="GO" id="GO:0045948">
    <property type="term" value="P:positive regulation of translational initiation"/>
    <property type="evidence" value="ECO:0007669"/>
    <property type="project" value="TreeGrafter"/>
</dbReference>
<organism evidence="5 6">
    <name type="scientific">Phrynocephalus forsythii</name>
    <dbReference type="NCBI Taxonomy" id="171643"/>
    <lineage>
        <taxon>Eukaryota</taxon>
        <taxon>Metazoa</taxon>
        <taxon>Chordata</taxon>
        <taxon>Craniata</taxon>
        <taxon>Vertebrata</taxon>
        <taxon>Euteleostomi</taxon>
        <taxon>Lepidosauria</taxon>
        <taxon>Squamata</taxon>
        <taxon>Bifurcata</taxon>
        <taxon>Unidentata</taxon>
        <taxon>Episquamata</taxon>
        <taxon>Toxicofera</taxon>
        <taxon>Iguania</taxon>
        <taxon>Acrodonta</taxon>
        <taxon>Agamidae</taxon>
        <taxon>Agaminae</taxon>
        <taxon>Phrynocephalus</taxon>
    </lineage>
</organism>